<dbReference type="AlphaFoldDB" id="A0A3N4IFD6"/>
<dbReference type="InterPro" id="IPR002227">
    <property type="entry name" value="Tyrosinase_Cu-bd"/>
</dbReference>
<dbReference type="Pfam" id="PF26335">
    <property type="entry name" value="ARB_00930_C"/>
    <property type="match status" value="1"/>
</dbReference>
<protein>
    <submittedName>
        <fullName evidence="3">Beta-lactamase/transpeptidase-like protein</fullName>
    </submittedName>
</protein>
<reference evidence="3 4" key="1">
    <citation type="journal article" date="2018" name="Nat. Ecol. Evol.">
        <title>Pezizomycetes genomes reveal the molecular basis of ectomycorrhizal truffle lifestyle.</title>
        <authorList>
            <person name="Murat C."/>
            <person name="Payen T."/>
            <person name="Noel B."/>
            <person name="Kuo A."/>
            <person name="Morin E."/>
            <person name="Chen J."/>
            <person name="Kohler A."/>
            <person name="Krizsan K."/>
            <person name="Balestrini R."/>
            <person name="Da Silva C."/>
            <person name="Montanini B."/>
            <person name="Hainaut M."/>
            <person name="Levati E."/>
            <person name="Barry K.W."/>
            <person name="Belfiori B."/>
            <person name="Cichocki N."/>
            <person name="Clum A."/>
            <person name="Dockter R.B."/>
            <person name="Fauchery L."/>
            <person name="Guy J."/>
            <person name="Iotti M."/>
            <person name="Le Tacon F."/>
            <person name="Lindquist E.A."/>
            <person name="Lipzen A."/>
            <person name="Malagnac F."/>
            <person name="Mello A."/>
            <person name="Molinier V."/>
            <person name="Miyauchi S."/>
            <person name="Poulain J."/>
            <person name="Riccioni C."/>
            <person name="Rubini A."/>
            <person name="Sitrit Y."/>
            <person name="Splivallo R."/>
            <person name="Traeger S."/>
            <person name="Wang M."/>
            <person name="Zifcakova L."/>
            <person name="Wipf D."/>
            <person name="Zambonelli A."/>
            <person name="Paolocci F."/>
            <person name="Nowrousian M."/>
            <person name="Ottonello S."/>
            <person name="Baldrian P."/>
            <person name="Spatafora J.W."/>
            <person name="Henrissat B."/>
            <person name="Nagy L.G."/>
            <person name="Aury J.M."/>
            <person name="Wincker P."/>
            <person name="Grigoriev I.V."/>
            <person name="Bonfante P."/>
            <person name="Martin F.M."/>
        </authorList>
    </citation>
    <scope>NUCLEOTIDE SEQUENCE [LARGE SCALE GENOMIC DNA]</scope>
    <source>
        <strain evidence="3 4">RN42</strain>
    </source>
</reference>
<dbReference type="InterPro" id="IPR008922">
    <property type="entry name" value="Di-copper_centre_dom_sf"/>
</dbReference>
<feature type="domain" description="Tyrosinase copper-binding" evidence="2">
    <location>
        <begin position="84"/>
        <end position="95"/>
    </location>
</feature>
<organism evidence="3 4">
    <name type="scientific">Ascobolus immersus RN42</name>
    <dbReference type="NCBI Taxonomy" id="1160509"/>
    <lineage>
        <taxon>Eukaryota</taxon>
        <taxon>Fungi</taxon>
        <taxon>Dikarya</taxon>
        <taxon>Ascomycota</taxon>
        <taxon>Pezizomycotina</taxon>
        <taxon>Pezizomycetes</taxon>
        <taxon>Pezizales</taxon>
        <taxon>Ascobolaceae</taxon>
        <taxon>Ascobolus</taxon>
    </lineage>
</organism>
<dbReference type="SUPFAM" id="SSF56601">
    <property type="entry name" value="beta-lactamase/transpeptidase-like"/>
    <property type="match status" value="1"/>
</dbReference>
<dbReference type="EMBL" id="ML119658">
    <property type="protein sequence ID" value="RPA84519.1"/>
    <property type="molecule type" value="Genomic_DNA"/>
</dbReference>
<dbReference type="Proteomes" id="UP000275078">
    <property type="component" value="Unassembled WGS sequence"/>
</dbReference>
<dbReference type="Pfam" id="PF00144">
    <property type="entry name" value="Beta-lactamase"/>
    <property type="match status" value="1"/>
</dbReference>
<dbReference type="GO" id="GO:0016491">
    <property type="term" value="F:oxidoreductase activity"/>
    <property type="evidence" value="ECO:0007669"/>
    <property type="project" value="InterPro"/>
</dbReference>
<dbReference type="PANTHER" id="PTHR22935:SF95">
    <property type="entry name" value="BETA-LACTAMASE-LIKE 1-RELATED"/>
    <property type="match status" value="1"/>
</dbReference>
<dbReference type="PROSITE" id="PS00498">
    <property type="entry name" value="TYROSINASE_2"/>
    <property type="match status" value="1"/>
</dbReference>
<name>A0A3N4IFD6_ASCIM</name>
<proteinExistence type="inferred from homology"/>
<evidence type="ECO:0000313" key="4">
    <source>
        <dbReference type="Proteomes" id="UP000275078"/>
    </source>
</evidence>
<dbReference type="Gene3D" id="3.40.710.10">
    <property type="entry name" value="DD-peptidase/beta-lactamase superfamily"/>
    <property type="match status" value="1"/>
</dbReference>
<dbReference type="Gene3D" id="1.10.1280.10">
    <property type="entry name" value="Di-copper center containing domain from catechol oxidase"/>
    <property type="match status" value="1"/>
</dbReference>
<dbReference type="InterPro" id="IPR001466">
    <property type="entry name" value="Beta-lactam-related"/>
</dbReference>
<dbReference type="OrthoDB" id="10250282at2759"/>
<dbReference type="PANTHER" id="PTHR22935">
    <property type="entry name" value="PENICILLIN-BINDING PROTEIN"/>
    <property type="match status" value="1"/>
</dbReference>
<dbReference type="InterPro" id="IPR058664">
    <property type="entry name" value="ARB_00930-like_C"/>
</dbReference>
<evidence type="ECO:0000256" key="1">
    <source>
        <dbReference type="ARBA" id="ARBA00038473"/>
    </source>
</evidence>
<evidence type="ECO:0000259" key="2">
    <source>
        <dbReference type="PROSITE" id="PS00498"/>
    </source>
</evidence>
<comment type="similarity">
    <text evidence="1">Belongs to the beta-lactamase family.</text>
</comment>
<dbReference type="InterPro" id="IPR051478">
    <property type="entry name" value="Beta-lactamase-like_AB/R"/>
</dbReference>
<dbReference type="STRING" id="1160509.A0A3N4IFD6"/>
<sequence>MFLCATGIGYAPTRVEGSLGKEKNELKADDSGSTAFVPIESPHNGMHLAIDIGGYIYDVPDKGYNTEILDANGDTSESEKTAFDPIFFSHHCWIDLVFWRWQEKNGLEKHADMIDQYPGTKSIDSQSRRPALILTATRILSISEISSKRKRHSRPISTIFLSSSCNPLKSLSLFQKPGAIFQCDGEEGMLDVVVYDQKKKDGYGKRQKGLLDPGEPVQEPMVKREIELGSDRLERLLSRLVIQRDGLNKPVQITSRWKTKSQQPMPRPYYYVGPKSARSSTRRFQGYEAVPELPAPSYKATDEDSDYKVLAPHAVSEVSAVSRSKAQAAVSNRSLGKGPYQLDDCILDNLNQTDYALVVLQRWRGLQTLESISYLLCLDLEVVEAVMGPKELRTRSTFTSFSALLHLYNSSQRFHIPYFLSMQLLSKPTGAAVSVLLLLPGLVSAATDQCPLHGALLPTPKTLSTSKSIASAGAKLSSTLDTLMTSKEAPKEYPWLSQNTTSFSIILTDADNVLYEYHHSASGTLEGTKKVNKDSVYRVGSVTKVFAGLLGWKMGIDWDQTLDKILPELANSTGPVEWDKITMEMLVGHMSGLPRWYGFPEQFSAVKNLMKMGFREIGVEDLPICNMMGVNADCTRETLLKAMNQISPVSAPGYRAVYSNLAYAVLGLAYETLGGGKHTFEQLLQKYVLEPTGMKSSFMNLPKNRKTSDAVIPPLPSNFWNFDMGTFGAAGGLFSTPSDMTKFMQSLLSHEILDKTTYQTFLKPRTMIGGSKSSLVGNPWEIVRGNILKKTPKRITDVYAKDGGVIGYTSRVGIIEDYGIGFIVMSAAASGGEKLVNALSEAVIGSFIDVVEDETKKEAKKNGYVGDFGNGDGKKGVSLRVEEGSEGGLVVTGFTDGKANMLDATVAYSKGGKSGSDFEFRLFPSGIVSKDPKTGEELEEWRLLSQPKSKKVDNGRKGKGGFKLPSSGVYDGYEECVTWATQDNVSYGGEGLERVIFTKKDGKVVKVELPAYRIQAQRNPVKKN</sequence>
<dbReference type="Pfam" id="PF00264">
    <property type="entry name" value="Tyrosinase"/>
    <property type="match status" value="1"/>
</dbReference>
<dbReference type="InterPro" id="IPR012338">
    <property type="entry name" value="Beta-lactam/transpept-like"/>
</dbReference>
<evidence type="ECO:0000313" key="3">
    <source>
        <dbReference type="EMBL" id="RPA84519.1"/>
    </source>
</evidence>
<keyword evidence="4" id="KW-1185">Reference proteome</keyword>
<accession>A0A3N4IFD6</accession>
<gene>
    <name evidence="3" type="ORF">BJ508DRAFT_303629</name>
</gene>
<dbReference type="SUPFAM" id="SSF48056">
    <property type="entry name" value="Di-copper centre-containing domain"/>
    <property type="match status" value="1"/>
</dbReference>